<sequence>MSESKEVPVFVNEEDFFKWWKTMKNVIRKHEMVAFLNPEDPRYAGWDVNRARLEVCQSPFLTHGRKTLGPRNAIHLHGVLVNPQSMKNHLGNIPAERE</sequence>
<evidence type="ECO:0000313" key="1">
    <source>
        <dbReference type="EMBL" id="CAK7272381.1"/>
    </source>
</evidence>
<dbReference type="EMBL" id="CAWUOM010000106">
    <property type="protein sequence ID" value="CAK7272381.1"/>
    <property type="molecule type" value="Genomic_DNA"/>
</dbReference>
<organism evidence="1 2">
    <name type="scientific">Sporothrix epigloea</name>
    <dbReference type="NCBI Taxonomy" id="1892477"/>
    <lineage>
        <taxon>Eukaryota</taxon>
        <taxon>Fungi</taxon>
        <taxon>Dikarya</taxon>
        <taxon>Ascomycota</taxon>
        <taxon>Pezizomycotina</taxon>
        <taxon>Sordariomycetes</taxon>
        <taxon>Sordariomycetidae</taxon>
        <taxon>Ophiostomatales</taxon>
        <taxon>Ophiostomataceae</taxon>
        <taxon>Sporothrix</taxon>
    </lineage>
</organism>
<reference evidence="1 2" key="1">
    <citation type="submission" date="2024-01" db="EMBL/GenBank/DDBJ databases">
        <authorList>
            <person name="Allen C."/>
            <person name="Tagirdzhanova G."/>
        </authorList>
    </citation>
    <scope>NUCLEOTIDE SEQUENCE [LARGE SCALE GENOMIC DNA]</scope>
    <source>
        <strain evidence="1 2">CBS 573.63</strain>
    </source>
</reference>
<protein>
    <submittedName>
        <fullName evidence="1">Uncharacterized protein</fullName>
    </submittedName>
</protein>
<comment type="caution">
    <text evidence="1">The sequence shown here is derived from an EMBL/GenBank/DDBJ whole genome shotgun (WGS) entry which is preliminary data.</text>
</comment>
<accession>A0ABP0DXW3</accession>
<keyword evidence="2" id="KW-1185">Reference proteome</keyword>
<name>A0ABP0DXW3_9PEZI</name>
<proteinExistence type="predicted"/>
<evidence type="ECO:0000313" key="2">
    <source>
        <dbReference type="Proteomes" id="UP001642501"/>
    </source>
</evidence>
<gene>
    <name evidence="1" type="ORF">SEPCBS57363_005101</name>
</gene>
<dbReference type="Proteomes" id="UP001642501">
    <property type="component" value="Unassembled WGS sequence"/>
</dbReference>